<reference evidence="4 5" key="1">
    <citation type="submission" date="2019-06" db="EMBL/GenBank/DDBJ databases">
        <title>A chromosomal-level reference genome of Carpinus fangiana (Coryloideae, Betulaceae).</title>
        <authorList>
            <person name="Yang X."/>
            <person name="Wang Z."/>
            <person name="Zhang L."/>
            <person name="Hao G."/>
            <person name="Liu J."/>
            <person name="Yang Y."/>
        </authorList>
    </citation>
    <scope>NUCLEOTIDE SEQUENCE [LARGE SCALE GENOMIC DNA]</scope>
    <source>
        <strain evidence="4">Cfa_2016G</strain>
        <tissue evidence="4">Leaf</tissue>
    </source>
</reference>
<feature type="repeat" description="PPR" evidence="3">
    <location>
        <begin position="187"/>
        <end position="221"/>
    </location>
</feature>
<evidence type="ECO:0000256" key="2">
    <source>
        <dbReference type="ARBA" id="ARBA00061659"/>
    </source>
</evidence>
<dbReference type="PANTHER" id="PTHR47926">
    <property type="entry name" value="PENTATRICOPEPTIDE REPEAT-CONTAINING PROTEIN"/>
    <property type="match status" value="1"/>
</dbReference>
<keyword evidence="1" id="KW-0677">Repeat</keyword>
<dbReference type="InterPro" id="IPR046960">
    <property type="entry name" value="PPR_At4g14850-like_plant"/>
</dbReference>
<feature type="repeat" description="PPR" evidence="3">
    <location>
        <begin position="390"/>
        <end position="424"/>
    </location>
</feature>
<feature type="repeat" description="PPR" evidence="3">
    <location>
        <begin position="86"/>
        <end position="120"/>
    </location>
</feature>
<protein>
    <recommendedName>
        <fullName evidence="6">Pentacotripeptide-repeat region of PRORP domain-containing protein</fullName>
    </recommendedName>
</protein>
<dbReference type="EMBL" id="CM017328">
    <property type="protein sequence ID" value="KAE8124376.1"/>
    <property type="molecule type" value="Genomic_DNA"/>
</dbReference>
<dbReference type="GO" id="GO:0003723">
    <property type="term" value="F:RNA binding"/>
    <property type="evidence" value="ECO:0007669"/>
    <property type="project" value="InterPro"/>
</dbReference>
<evidence type="ECO:0000313" key="4">
    <source>
        <dbReference type="EMBL" id="KAE8124376.1"/>
    </source>
</evidence>
<dbReference type="NCBIfam" id="TIGR00756">
    <property type="entry name" value="PPR"/>
    <property type="match status" value="5"/>
</dbReference>
<keyword evidence="5" id="KW-1185">Reference proteome</keyword>
<name>A0A5N6RPL2_9ROSI</name>
<evidence type="ECO:0008006" key="6">
    <source>
        <dbReference type="Google" id="ProtNLM"/>
    </source>
</evidence>
<evidence type="ECO:0000256" key="1">
    <source>
        <dbReference type="ARBA" id="ARBA00022737"/>
    </source>
</evidence>
<gene>
    <name evidence="4" type="ORF">FH972_019270</name>
</gene>
<dbReference type="Pfam" id="PF13041">
    <property type="entry name" value="PPR_2"/>
    <property type="match status" value="3"/>
</dbReference>
<dbReference type="AlphaFoldDB" id="A0A5N6RPL2"/>
<evidence type="ECO:0000313" key="5">
    <source>
        <dbReference type="Proteomes" id="UP000327013"/>
    </source>
</evidence>
<dbReference type="InterPro" id="IPR011990">
    <property type="entry name" value="TPR-like_helical_dom_sf"/>
</dbReference>
<feature type="repeat" description="PPR" evidence="3">
    <location>
        <begin position="359"/>
        <end position="389"/>
    </location>
</feature>
<dbReference type="InterPro" id="IPR002885">
    <property type="entry name" value="PPR_rpt"/>
</dbReference>
<dbReference type="Pfam" id="PF20431">
    <property type="entry name" value="E_motif"/>
    <property type="match status" value="1"/>
</dbReference>
<proteinExistence type="inferred from homology"/>
<dbReference type="Proteomes" id="UP000327013">
    <property type="component" value="Chromosome 8"/>
</dbReference>
<accession>A0A5N6RPL2</accession>
<dbReference type="FunFam" id="1.25.40.10:FF:000381">
    <property type="entry name" value="Pentatricopeptide repeat-containing protein"/>
    <property type="match status" value="1"/>
</dbReference>
<dbReference type="GO" id="GO:0009451">
    <property type="term" value="P:RNA modification"/>
    <property type="evidence" value="ECO:0007669"/>
    <property type="project" value="InterPro"/>
</dbReference>
<dbReference type="OrthoDB" id="1859199at2759"/>
<dbReference type="Gene3D" id="1.25.40.10">
    <property type="entry name" value="Tetratricopeptide repeat domain"/>
    <property type="match status" value="4"/>
</dbReference>
<dbReference type="Pfam" id="PF01535">
    <property type="entry name" value="PPR"/>
    <property type="match status" value="2"/>
</dbReference>
<comment type="similarity">
    <text evidence="2">Belongs to the PPR family. PCMP-E subfamily.</text>
</comment>
<dbReference type="PANTHER" id="PTHR47926:SF417">
    <property type="entry name" value="PENTACOTRIPEPTIDE-REPEAT REGION OF PRORP DOMAIN-CONTAINING PROTEIN"/>
    <property type="match status" value="1"/>
</dbReference>
<evidence type="ECO:0000256" key="3">
    <source>
        <dbReference type="PROSITE-ProRule" id="PRU00708"/>
    </source>
</evidence>
<organism evidence="4 5">
    <name type="scientific">Carpinus fangiana</name>
    <dbReference type="NCBI Taxonomy" id="176857"/>
    <lineage>
        <taxon>Eukaryota</taxon>
        <taxon>Viridiplantae</taxon>
        <taxon>Streptophyta</taxon>
        <taxon>Embryophyta</taxon>
        <taxon>Tracheophyta</taxon>
        <taxon>Spermatophyta</taxon>
        <taxon>Magnoliopsida</taxon>
        <taxon>eudicotyledons</taxon>
        <taxon>Gunneridae</taxon>
        <taxon>Pentapetalae</taxon>
        <taxon>rosids</taxon>
        <taxon>fabids</taxon>
        <taxon>Fagales</taxon>
        <taxon>Betulaceae</taxon>
        <taxon>Carpinus</taxon>
    </lineage>
</organism>
<sequence length="581" mass="64812">MGKLQEALKPIFASPFLHSDYSMYMKMLQLCMDGKAEKAGRLIHNKLITSGFDSNVHLNTRLIIFYAKFGLMDAARNLFNKMHERSVVSWTAMISGFSQNGHYKNALIMLLEMRRAGVKGNQFTYGSALRACTSMRWLEVGMQVHGCIQKGRFVENLFVQSALVDLHAKCGKMEDARYWFETMSKRDVVSWNVMIGGYAVHGFADDSFRMVRSMMREGFIPDGFTLGSVLRACAACSGLMKLNQTHGLIIRLGFGSHNALTGSLIDSYAKCGRIGSAYDLYKSMPAKDIISCTSLIVGCARKRNHSKDALDLFKEIFQMHMEMDEVIFCSMINICANIASLSFGRQIHAFALKVQPCYDVAMGNALIDMYAKCGEIEDSKRAFEEMEEKNVISWTSLIAGYGKHGFGHKAIALYKEMEHEGLRPNDVTFLSLLFACSHSGMTGEGSECFNSMVNKYNILPKAEHFSCMVDLFARGGQLEEAYNLLCEMKMEPNASIWGAILGASSTYGNLSIGEIAATNLLNMDPKNSVNYVVLASIYAAHGEWDNVSKMWNLIKERGLKKDPGCSLLQSTKKEITHLQPS</sequence>
<dbReference type="PROSITE" id="PS51375">
    <property type="entry name" value="PPR"/>
    <property type="match status" value="4"/>
</dbReference>
<dbReference type="FunFam" id="1.25.40.10:FF:000196">
    <property type="entry name" value="Pentatricopeptide repeat-containing protein At4g14850"/>
    <property type="match status" value="1"/>
</dbReference>
<dbReference type="FunFam" id="1.25.40.10:FF:000090">
    <property type="entry name" value="Pentatricopeptide repeat-containing protein, chloroplastic"/>
    <property type="match status" value="1"/>
</dbReference>
<dbReference type="InterPro" id="IPR046848">
    <property type="entry name" value="E_motif"/>
</dbReference>